<name>A0A4S4KS89_9APHY</name>
<evidence type="ECO:0000313" key="4">
    <source>
        <dbReference type="Proteomes" id="UP000309038"/>
    </source>
</evidence>
<reference evidence="3 4" key="1">
    <citation type="submission" date="2019-02" db="EMBL/GenBank/DDBJ databases">
        <title>Genome sequencing of the rare red list fungi Phlebia centrifuga.</title>
        <authorList>
            <person name="Buettner E."/>
            <person name="Kellner H."/>
        </authorList>
    </citation>
    <scope>NUCLEOTIDE SEQUENCE [LARGE SCALE GENOMIC DNA]</scope>
    <source>
        <strain evidence="3 4">DSM 108282</strain>
    </source>
</reference>
<dbReference type="GO" id="GO:0031123">
    <property type="term" value="P:RNA 3'-end processing"/>
    <property type="evidence" value="ECO:0007669"/>
    <property type="project" value="TreeGrafter"/>
</dbReference>
<gene>
    <name evidence="3" type="ORF">EW026_g1322</name>
</gene>
<evidence type="ECO:0000259" key="2">
    <source>
        <dbReference type="Pfam" id="PF22600"/>
    </source>
</evidence>
<dbReference type="Pfam" id="PF22600">
    <property type="entry name" value="MTPAP-like_central"/>
    <property type="match status" value="1"/>
</dbReference>
<dbReference type="GO" id="GO:0031499">
    <property type="term" value="C:TRAMP complex"/>
    <property type="evidence" value="ECO:0007669"/>
    <property type="project" value="TreeGrafter"/>
</dbReference>
<evidence type="ECO:0000313" key="3">
    <source>
        <dbReference type="EMBL" id="THH01384.1"/>
    </source>
</evidence>
<dbReference type="PANTHER" id="PTHR23092:SF15">
    <property type="entry name" value="INACTIVE NON-CANONICAL POLY(A) RNA POLYMERASE PROTEIN TRF4-2-RELATED"/>
    <property type="match status" value="1"/>
</dbReference>
<dbReference type="GO" id="GO:0003729">
    <property type="term" value="F:mRNA binding"/>
    <property type="evidence" value="ECO:0007669"/>
    <property type="project" value="TreeGrafter"/>
</dbReference>
<comment type="caution">
    <text evidence="3">The sequence shown here is derived from an EMBL/GenBank/DDBJ whole genome shotgun (WGS) entry which is preliminary data.</text>
</comment>
<protein>
    <recommendedName>
        <fullName evidence="2">Poly(A) RNA polymerase mitochondrial-like central palm domain-containing protein</fullName>
    </recommendedName>
</protein>
<evidence type="ECO:0000256" key="1">
    <source>
        <dbReference type="SAM" id="MobiDB-lite"/>
    </source>
</evidence>
<organism evidence="3 4">
    <name type="scientific">Hermanssonia centrifuga</name>
    <dbReference type="NCBI Taxonomy" id="98765"/>
    <lineage>
        <taxon>Eukaryota</taxon>
        <taxon>Fungi</taxon>
        <taxon>Dikarya</taxon>
        <taxon>Basidiomycota</taxon>
        <taxon>Agaricomycotina</taxon>
        <taxon>Agaricomycetes</taxon>
        <taxon>Polyporales</taxon>
        <taxon>Meruliaceae</taxon>
        <taxon>Hermanssonia</taxon>
    </lineage>
</organism>
<proteinExistence type="predicted"/>
<dbReference type="Gene3D" id="1.10.1410.10">
    <property type="match status" value="1"/>
</dbReference>
<dbReference type="AlphaFoldDB" id="A0A4S4KS89"/>
<dbReference type="Proteomes" id="UP000309038">
    <property type="component" value="Unassembled WGS sequence"/>
</dbReference>
<dbReference type="GO" id="GO:0043634">
    <property type="term" value="P:polyadenylation-dependent ncRNA catabolic process"/>
    <property type="evidence" value="ECO:0007669"/>
    <property type="project" value="TreeGrafter"/>
</dbReference>
<dbReference type="PANTHER" id="PTHR23092">
    <property type="entry name" value="POLY(A) RNA POLYMERASE"/>
    <property type="match status" value="1"/>
</dbReference>
<dbReference type="Gene3D" id="3.30.460.10">
    <property type="entry name" value="Beta Polymerase, domain 2"/>
    <property type="match status" value="1"/>
</dbReference>
<dbReference type="GO" id="GO:1990817">
    <property type="term" value="F:poly(A) RNA polymerase activity"/>
    <property type="evidence" value="ECO:0007669"/>
    <property type="project" value="InterPro"/>
</dbReference>
<dbReference type="EMBL" id="SGPJ01000025">
    <property type="protein sequence ID" value="THH01384.1"/>
    <property type="molecule type" value="Genomic_DNA"/>
</dbReference>
<dbReference type="SUPFAM" id="SSF81301">
    <property type="entry name" value="Nucleotidyltransferase"/>
    <property type="match status" value="1"/>
</dbReference>
<dbReference type="GO" id="GO:0010605">
    <property type="term" value="P:negative regulation of macromolecule metabolic process"/>
    <property type="evidence" value="ECO:0007669"/>
    <property type="project" value="UniProtKB-ARBA"/>
</dbReference>
<feature type="domain" description="Poly(A) RNA polymerase mitochondrial-like central palm" evidence="2">
    <location>
        <begin position="72"/>
        <end position="125"/>
    </location>
</feature>
<accession>A0A4S4KS89</accession>
<sequence>MIPILSSRGTSAAGNVSALVVADAAEAPDREVSRRRNRKRKRARWKNPDTQRSTPWMDSLPMTEYESNEQRLHDEIVAFVEYVRPTRQETSVRELVLAKVEEVIRRCFSNCNITVFGSMAHELYLPEE</sequence>
<dbReference type="InterPro" id="IPR054708">
    <property type="entry name" value="MTPAP-like_central"/>
</dbReference>
<dbReference type="GO" id="GO:0005730">
    <property type="term" value="C:nucleolus"/>
    <property type="evidence" value="ECO:0007669"/>
    <property type="project" value="TreeGrafter"/>
</dbReference>
<keyword evidence="4" id="KW-1185">Reference proteome</keyword>
<feature type="compositionally biased region" description="Basic residues" evidence="1">
    <location>
        <begin position="35"/>
        <end position="45"/>
    </location>
</feature>
<dbReference type="InterPro" id="IPR045862">
    <property type="entry name" value="Trf4-like"/>
</dbReference>
<dbReference type="InterPro" id="IPR043519">
    <property type="entry name" value="NT_sf"/>
</dbReference>
<feature type="region of interest" description="Disordered" evidence="1">
    <location>
        <begin position="25"/>
        <end position="61"/>
    </location>
</feature>